<dbReference type="Proteomes" id="UP000255233">
    <property type="component" value="Unassembled WGS sequence"/>
</dbReference>
<gene>
    <name evidence="2" type="ORF">NCTC11190_02273</name>
</gene>
<dbReference type="SUPFAM" id="SSF56925">
    <property type="entry name" value="OMPA-like"/>
    <property type="match status" value="1"/>
</dbReference>
<evidence type="ECO:0000313" key="2">
    <source>
        <dbReference type="EMBL" id="SUE35031.1"/>
    </source>
</evidence>
<keyword evidence="3" id="KW-1185">Reference proteome</keyword>
<dbReference type="EMBL" id="UGVL01000001">
    <property type="protein sequence ID" value="SUE35031.1"/>
    <property type="molecule type" value="Genomic_DNA"/>
</dbReference>
<protein>
    <submittedName>
        <fullName evidence="2">Uncharacterized protein</fullName>
    </submittedName>
</protein>
<dbReference type="OrthoDB" id="1007721at2"/>
<feature type="chain" id="PRO_5016838967" evidence="1">
    <location>
        <begin position="22"/>
        <end position="222"/>
    </location>
</feature>
<sequence length="222" mass="25053">MKKLFMLIVCGLLAAPAATFAQKTVVTEINREKKYETKELKVWYQGELNIGFATGGKLKDEDGDKYKTDYSRPLLETVHGVRITKYGFVGLGIGAQYAFGKMDPDYEDSDNWNTLMLPVFLNLKGYYPVSENFAPYISVSLGSSICAASDYNDSGSSRYDSWENKLKGGFYGEYGIGFNYKKLNFAFGLQSQTLKTEYTYNGDTESYKDKINSFFVKIGLKF</sequence>
<dbReference type="STRING" id="880526.GCA_000427365_01547"/>
<dbReference type="RefSeq" id="WP_027291210.1">
    <property type="nucleotide sequence ID" value="NZ_CALVFX010000011.1"/>
</dbReference>
<name>A0A379MTU7_9BACT</name>
<dbReference type="AlphaFoldDB" id="A0A379MTU7"/>
<reference evidence="2 3" key="1">
    <citation type="submission" date="2018-06" db="EMBL/GenBank/DDBJ databases">
        <authorList>
            <consortium name="Pathogen Informatics"/>
            <person name="Doyle S."/>
        </authorList>
    </citation>
    <scope>NUCLEOTIDE SEQUENCE [LARGE SCALE GENOMIC DNA]</scope>
    <source>
        <strain evidence="2 3">NCTC11190</strain>
    </source>
</reference>
<dbReference type="InterPro" id="IPR011250">
    <property type="entry name" value="OMP/PagP_B-barrel"/>
</dbReference>
<feature type="signal peptide" evidence="1">
    <location>
        <begin position="1"/>
        <end position="21"/>
    </location>
</feature>
<accession>A0A379MTU7</accession>
<evidence type="ECO:0000256" key="1">
    <source>
        <dbReference type="SAM" id="SignalP"/>
    </source>
</evidence>
<proteinExistence type="predicted"/>
<organism evidence="2 3">
    <name type="scientific">Rikenella microfusus</name>
    <dbReference type="NCBI Taxonomy" id="28139"/>
    <lineage>
        <taxon>Bacteria</taxon>
        <taxon>Pseudomonadati</taxon>
        <taxon>Bacteroidota</taxon>
        <taxon>Bacteroidia</taxon>
        <taxon>Bacteroidales</taxon>
        <taxon>Rikenellaceae</taxon>
        <taxon>Rikenella</taxon>
    </lineage>
</organism>
<keyword evidence="1" id="KW-0732">Signal</keyword>
<evidence type="ECO:0000313" key="3">
    <source>
        <dbReference type="Proteomes" id="UP000255233"/>
    </source>
</evidence>